<name>A0A8R2R610_BOMMO</name>
<organism evidence="2 3">
    <name type="scientific">Bombyx mori</name>
    <name type="common">Silk moth</name>
    <dbReference type="NCBI Taxonomy" id="7091"/>
    <lineage>
        <taxon>Eukaryota</taxon>
        <taxon>Metazoa</taxon>
        <taxon>Ecdysozoa</taxon>
        <taxon>Arthropoda</taxon>
        <taxon>Hexapoda</taxon>
        <taxon>Insecta</taxon>
        <taxon>Pterygota</taxon>
        <taxon>Neoptera</taxon>
        <taxon>Endopterygota</taxon>
        <taxon>Lepidoptera</taxon>
        <taxon>Glossata</taxon>
        <taxon>Ditrysia</taxon>
        <taxon>Bombycoidea</taxon>
        <taxon>Bombycidae</taxon>
        <taxon>Bombycinae</taxon>
        <taxon>Bombyx</taxon>
    </lineage>
</organism>
<dbReference type="SMART" id="SM00516">
    <property type="entry name" value="SEC14"/>
    <property type="match status" value="1"/>
</dbReference>
<dbReference type="PRINTS" id="PR00180">
    <property type="entry name" value="CRETINALDHBP"/>
</dbReference>
<evidence type="ECO:0000313" key="2">
    <source>
        <dbReference type="EnsemblMetazoa" id="XP_037872503.1"/>
    </source>
</evidence>
<protein>
    <recommendedName>
        <fullName evidence="1">CRAL-TRIO domain-containing protein</fullName>
    </recommendedName>
</protein>
<dbReference type="EnsemblMetazoa" id="XM_038016575.1">
    <property type="protein sequence ID" value="XP_037872503.1"/>
    <property type="gene ID" value="LOC110385679"/>
</dbReference>
<dbReference type="GO" id="GO:0016020">
    <property type="term" value="C:membrane"/>
    <property type="evidence" value="ECO:0007669"/>
    <property type="project" value="TreeGrafter"/>
</dbReference>
<dbReference type="PANTHER" id="PTHR10174">
    <property type="entry name" value="ALPHA-TOCOPHEROL TRANSFER PROTEIN-RELATED"/>
    <property type="match status" value="1"/>
</dbReference>
<dbReference type="PANTHER" id="PTHR10174:SF222">
    <property type="entry name" value="GH10083P-RELATED"/>
    <property type="match status" value="1"/>
</dbReference>
<dbReference type="InterPro" id="IPR001251">
    <property type="entry name" value="CRAL-TRIO_dom"/>
</dbReference>
<accession>A0A8R2R610</accession>
<dbReference type="PROSITE" id="PS50191">
    <property type="entry name" value="CRAL_TRIO"/>
    <property type="match status" value="1"/>
</dbReference>
<reference evidence="2" key="2">
    <citation type="submission" date="2022-06" db="UniProtKB">
        <authorList>
            <consortium name="EnsemblMetazoa"/>
        </authorList>
    </citation>
    <scope>IDENTIFICATION</scope>
    <source>
        <strain evidence="2">p50T (Dazao)</strain>
    </source>
</reference>
<feature type="domain" description="CRAL-TRIO" evidence="1">
    <location>
        <begin position="167"/>
        <end position="264"/>
    </location>
</feature>
<evidence type="ECO:0000313" key="3">
    <source>
        <dbReference type="Proteomes" id="UP000005204"/>
    </source>
</evidence>
<dbReference type="CDD" id="cd00170">
    <property type="entry name" value="SEC14"/>
    <property type="match status" value="1"/>
</dbReference>
<dbReference type="GO" id="GO:1902936">
    <property type="term" value="F:phosphatidylinositol bisphosphate binding"/>
    <property type="evidence" value="ECO:0007669"/>
    <property type="project" value="TreeGrafter"/>
</dbReference>
<dbReference type="SUPFAM" id="SSF52087">
    <property type="entry name" value="CRAL/TRIO domain"/>
    <property type="match status" value="1"/>
</dbReference>
<dbReference type="InterPro" id="IPR036865">
    <property type="entry name" value="CRAL-TRIO_dom_sf"/>
</dbReference>
<reference evidence="3" key="1">
    <citation type="journal article" date="2008" name="Insect Biochem. Mol. Biol.">
        <title>The genome of a lepidopteran model insect, the silkworm Bombyx mori.</title>
        <authorList>
            <consortium name="International Silkworm Genome Consortium"/>
        </authorList>
    </citation>
    <scope>NUCLEOTIDE SEQUENCE [LARGE SCALE GENOMIC DNA]</scope>
    <source>
        <strain evidence="3">p50T</strain>
    </source>
</reference>
<dbReference type="Gene3D" id="3.40.525.10">
    <property type="entry name" value="CRAL-TRIO lipid binding domain"/>
    <property type="match status" value="1"/>
</dbReference>
<sequence length="318" mass="37044">MNSIPKNEILEYNSDTFTYLRKYYNYDHPGKMDEAIDLLDEWVKKQPHIINKEYPREVLERTIILLKGSVERARERAKNQIEKLCTMKTLLPHAFDRYDAKNHFNDSKGFIAQGLLPKLTEDHYRVFVFRFLSNIVTSKILTDCYKNGVLVCEYIKAHDYCNGFIGILDFRNVSLKELIPAINMFEITEMCTILTLGYSTRIKGIHIITSNSKLNGVIIGMFKPVFGAKISNRIFVHNDLESLHKHVLRDILPVELGGSERSIVTLHDQWTEVFTSKENLEYFKKVYKNGTNEKLRPQGQFNEMYMGMTGSFRNIHVD</sequence>
<dbReference type="Proteomes" id="UP000005204">
    <property type="component" value="Unassembled WGS sequence"/>
</dbReference>
<keyword evidence="3" id="KW-1185">Reference proteome</keyword>
<evidence type="ECO:0000259" key="1">
    <source>
        <dbReference type="PROSITE" id="PS50191"/>
    </source>
</evidence>
<dbReference type="Pfam" id="PF00650">
    <property type="entry name" value="CRAL_TRIO"/>
    <property type="match status" value="1"/>
</dbReference>
<proteinExistence type="predicted"/>
<dbReference type="AlphaFoldDB" id="A0A8R2R610"/>